<dbReference type="RefSeq" id="WP_120722398.1">
    <property type="nucleotide sequence ID" value="NZ_CP032698.1"/>
</dbReference>
<evidence type="ECO:0000313" key="4">
    <source>
        <dbReference type="Proteomes" id="UP000271554"/>
    </source>
</evidence>
<name>A0A387HCY4_9ACTN</name>
<evidence type="ECO:0000256" key="2">
    <source>
        <dbReference type="SAM" id="Phobius"/>
    </source>
</evidence>
<evidence type="ECO:0000256" key="1">
    <source>
        <dbReference type="SAM" id="MobiDB-lite"/>
    </source>
</evidence>
<keyword evidence="4" id="KW-1185">Reference proteome</keyword>
<keyword evidence="2" id="KW-1133">Transmembrane helix</keyword>
<dbReference type="OrthoDB" id="3868051at2"/>
<feature type="region of interest" description="Disordered" evidence="1">
    <location>
        <begin position="223"/>
        <end position="281"/>
    </location>
</feature>
<feature type="transmembrane region" description="Helical" evidence="2">
    <location>
        <begin position="141"/>
        <end position="166"/>
    </location>
</feature>
<organism evidence="3 4">
    <name type="scientific">Streptomyces hundungensis</name>
    <dbReference type="NCBI Taxonomy" id="1077946"/>
    <lineage>
        <taxon>Bacteria</taxon>
        <taxon>Bacillati</taxon>
        <taxon>Actinomycetota</taxon>
        <taxon>Actinomycetes</taxon>
        <taxon>Kitasatosporales</taxon>
        <taxon>Streptomycetaceae</taxon>
        <taxon>Streptomyces</taxon>
    </lineage>
</organism>
<dbReference type="AlphaFoldDB" id="A0A387HCY4"/>
<accession>A0A387HCY4</accession>
<keyword evidence="2" id="KW-0812">Transmembrane</keyword>
<reference evidence="3 4" key="1">
    <citation type="submission" date="2018-10" db="EMBL/GenBank/DDBJ databases">
        <title>Relationship between Morphology and Antimicrobial Activity in Streptomyces.</title>
        <authorList>
            <person name="Kang H.J."/>
            <person name="Kim S.B."/>
        </authorList>
    </citation>
    <scope>NUCLEOTIDE SEQUENCE [LARGE SCALE GENOMIC DNA]</scope>
    <source>
        <strain evidence="3 4">BH38</strain>
    </source>
</reference>
<sequence length="281" mass="29713">MHMNSAPHLLNEDRPEFERIVEEALRTAHERPELSGIGERLNAVQLRTMVLAAGSFVTERAAAEYEHYVTTREELRAHATAGAHDFGLASGGGTVLEPAGAGAGAVVAVLAPVLAGTAAVIFLLVGYILKMLKPQPAFADTMLTAGWFFGALTAAAILAAAVGLLITAVRNGATQVVAVDEADEADAPDERTQELARAREAWRHALLERGIYPFLRDALADPSIDPGAPAPRRPMGRIPALGYDRPGFDSPDQGGSPANHPSFTSPDFTSPDFGGPEHQPD</sequence>
<keyword evidence="2" id="KW-0472">Membrane</keyword>
<dbReference type="Proteomes" id="UP000271554">
    <property type="component" value="Chromosome"/>
</dbReference>
<gene>
    <name evidence="3" type="ORF">DWB77_03860</name>
</gene>
<evidence type="ECO:0008006" key="5">
    <source>
        <dbReference type="Google" id="ProtNLM"/>
    </source>
</evidence>
<dbReference type="KEGG" id="shun:DWB77_03860"/>
<protein>
    <recommendedName>
        <fullName evidence="5">Transmembrane protein</fullName>
    </recommendedName>
</protein>
<feature type="compositionally biased region" description="Polar residues" evidence="1">
    <location>
        <begin position="259"/>
        <end position="268"/>
    </location>
</feature>
<dbReference type="EMBL" id="CP032698">
    <property type="protein sequence ID" value="AYG81696.1"/>
    <property type="molecule type" value="Genomic_DNA"/>
</dbReference>
<evidence type="ECO:0000313" key="3">
    <source>
        <dbReference type="EMBL" id="AYG81696.1"/>
    </source>
</evidence>
<proteinExistence type="predicted"/>
<feature type="transmembrane region" description="Helical" evidence="2">
    <location>
        <begin position="105"/>
        <end position="129"/>
    </location>
</feature>